<dbReference type="Pfam" id="PF02563">
    <property type="entry name" value="Poly_export"/>
    <property type="match status" value="1"/>
</dbReference>
<feature type="domain" description="Polysaccharide export protein N-terminal" evidence="4">
    <location>
        <begin position="53"/>
        <end position="143"/>
    </location>
</feature>
<dbReference type="RefSeq" id="WP_338733804.1">
    <property type="nucleotide sequence ID" value="NZ_CP136924.1"/>
</dbReference>
<dbReference type="Proteomes" id="UP001368318">
    <property type="component" value="Chromosome"/>
</dbReference>
<dbReference type="KEGG" id="mcaa:R3L15_05775"/>
<dbReference type="Pfam" id="PF10531">
    <property type="entry name" value="SLBB"/>
    <property type="match status" value="1"/>
</dbReference>
<dbReference type="EMBL" id="CP136925">
    <property type="protein sequence ID" value="WXA14387.1"/>
    <property type="molecule type" value="Genomic_DNA"/>
</dbReference>
<evidence type="ECO:0000256" key="2">
    <source>
        <dbReference type="SAM" id="Phobius"/>
    </source>
</evidence>
<dbReference type="InterPro" id="IPR049712">
    <property type="entry name" value="Poly_export"/>
</dbReference>
<proteinExistence type="predicted"/>
<reference evidence="6 8" key="1">
    <citation type="submission" date="2023-10" db="EMBL/GenBank/DDBJ databases">
        <title>Culture-based analysis of two novel bacteria associated with mangrove crab gills.</title>
        <authorList>
            <person name="Yang X."/>
            <person name="Garuglieri E."/>
            <person name="Van Goethem M.W."/>
            <person name="Fusi M."/>
            <person name="Marasco R."/>
            <person name="Daffonchio D.G."/>
        </authorList>
    </citation>
    <scope>NUCLEOTIDE SEQUENCE [LARGE SCALE GENOMIC DNA]</scope>
    <source>
        <strain evidence="7">UG2-1</strain>
        <strain evidence="6">UG2-2</strain>
        <strain evidence="8">UG2_2</strain>
    </source>
</reference>
<keyword evidence="2" id="KW-0472">Membrane</keyword>
<keyword evidence="8" id="KW-1185">Reference proteome</keyword>
<dbReference type="InterPro" id="IPR019554">
    <property type="entry name" value="Soluble_ligand-bd"/>
</dbReference>
<dbReference type="PANTHER" id="PTHR33619">
    <property type="entry name" value="POLYSACCHARIDE EXPORT PROTEIN GFCE-RELATED"/>
    <property type="match status" value="1"/>
</dbReference>
<feature type="chain" id="PRO_5044712849" evidence="3">
    <location>
        <begin position="26"/>
        <end position="261"/>
    </location>
</feature>
<keyword evidence="1 3" id="KW-0732">Signal</keyword>
<gene>
    <name evidence="7" type="ORF">R3L15_05775</name>
    <name evidence="6" type="ORF">R3L16_01625</name>
</gene>
<name>A0AAU6P183_9FLAO</name>
<dbReference type="PROSITE" id="PS51257">
    <property type="entry name" value="PROKAR_LIPOPROTEIN"/>
    <property type="match status" value="1"/>
</dbReference>
<dbReference type="PANTHER" id="PTHR33619:SF3">
    <property type="entry name" value="POLYSACCHARIDE EXPORT PROTEIN GFCE-RELATED"/>
    <property type="match status" value="1"/>
</dbReference>
<keyword evidence="2" id="KW-0812">Transmembrane</keyword>
<organism evidence="6 8">
    <name type="scientific">Mangrovimonas cancribranchiae</name>
    <dbReference type="NCBI Taxonomy" id="3080055"/>
    <lineage>
        <taxon>Bacteria</taxon>
        <taxon>Pseudomonadati</taxon>
        <taxon>Bacteroidota</taxon>
        <taxon>Flavobacteriia</taxon>
        <taxon>Flavobacteriales</taxon>
        <taxon>Flavobacteriaceae</taxon>
        <taxon>Mangrovimonas</taxon>
    </lineage>
</organism>
<evidence type="ECO:0000259" key="5">
    <source>
        <dbReference type="Pfam" id="PF10531"/>
    </source>
</evidence>
<feature type="transmembrane region" description="Helical" evidence="2">
    <location>
        <begin position="242"/>
        <end position="260"/>
    </location>
</feature>
<protein>
    <submittedName>
        <fullName evidence="6">Polysaccharide biosynthesis/export family protein</fullName>
    </submittedName>
</protein>
<evidence type="ECO:0000256" key="1">
    <source>
        <dbReference type="ARBA" id="ARBA00022729"/>
    </source>
</evidence>
<dbReference type="InterPro" id="IPR003715">
    <property type="entry name" value="Poly_export_N"/>
</dbReference>
<evidence type="ECO:0000313" key="7">
    <source>
        <dbReference type="EMBL" id="WXA14387.1"/>
    </source>
</evidence>
<accession>A0AAU6P183</accession>
<evidence type="ECO:0000256" key="3">
    <source>
        <dbReference type="SAM" id="SignalP"/>
    </source>
</evidence>
<evidence type="ECO:0000313" key="8">
    <source>
        <dbReference type="Proteomes" id="UP001368318"/>
    </source>
</evidence>
<keyword evidence="2" id="KW-1133">Transmembrane helix</keyword>
<evidence type="ECO:0000313" key="6">
    <source>
        <dbReference type="EMBL" id="WXA03190.1"/>
    </source>
</evidence>
<feature type="signal peptide" evidence="3">
    <location>
        <begin position="1"/>
        <end position="25"/>
    </location>
</feature>
<dbReference type="AlphaFoldDB" id="A0AAU6P183"/>
<sequence length="261" mass="29284">MKLFNPKNIKHIVSLLTIALLTSCATTKDLTYFQDEPLSEYHEIEFNTDIFYKPNDKLSIIVSSIDPQASRPFNLPIISEGRSEIITQGSSKMQTYLVDRNGNIQFPVIGEFKIGGLSRTEATQQLKEQLKEYLKDPIVNIRIVNFTVTILGEVRNPGTFVLEDEKISLNEALGYAGDLTIHGRRDNVLLIRENNGKKEYAQFDLTSISVLNSISYYLEQDDIIYVSPNKAKVRSSSYNQNAVVIISAVAALTSIVGLFVN</sequence>
<dbReference type="EMBL" id="CP136924">
    <property type="protein sequence ID" value="WXA03190.1"/>
    <property type="molecule type" value="Genomic_DNA"/>
</dbReference>
<dbReference type="GO" id="GO:0015159">
    <property type="term" value="F:polysaccharide transmembrane transporter activity"/>
    <property type="evidence" value="ECO:0007669"/>
    <property type="project" value="InterPro"/>
</dbReference>
<dbReference type="Gene3D" id="3.30.1950.10">
    <property type="entry name" value="wza like domain"/>
    <property type="match status" value="1"/>
</dbReference>
<feature type="domain" description="Soluble ligand binding" evidence="5">
    <location>
        <begin position="148"/>
        <end position="198"/>
    </location>
</feature>
<evidence type="ECO:0000259" key="4">
    <source>
        <dbReference type="Pfam" id="PF02563"/>
    </source>
</evidence>